<dbReference type="GO" id="GO:0018836">
    <property type="term" value="F:alkylmercury lyase activity"/>
    <property type="evidence" value="ECO:0007669"/>
    <property type="project" value="InterPro"/>
</dbReference>
<name>A0A382NXT7_9ZZZZ</name>
<gene>
    <name evidence="1" type="ORF">METZ01_LOCUS318304</name>
</gene>
<dbReference type="InterPro" id="IPR004927">
    <property type="entry name" value="MerB"/>
</dbReference>
<evidence type="ECO:0000313" key="1">
    <source>
        <dbReference type="EMBL" id="SVC65450.1"/>
    </source>
</evidence>
<sequence>MATLLPFNLMPFSARESEVRLFIYQHFIETSEAPPVKAITDELTITKAEAEASLKALESQHALVLKPDSFEIWMAHPFSAVPTSYPVKTDRLIYYANCAWDALGIPAMLGVDSETETTCPDCEAQVIFGVQDGRLSSSEGIIHFSVPPRKFWDDVGFT</sequence>
<proteinExistence type="predicted"/>
<dbReference type="EMBL" id="UINC01103228">
    <property type="protein sequence ID" value="SVC65450.1"/>
    <property type="molecule type" value="Genomic_DNA"/>
</dbReference>
<dbReference type="InterPro" id="IPR053717">
    <property type="entry name" value="MerB_lyase_sf"/>
</dbReference>
<protein>
    <recommendedName>
        <fullName evidence="2">Alkylmercury lyase</fullName>
    </recommendedName>
</protein>
<reference evidence="1" key="1">
    <citation type="submission" date="2018-05" db="EMBL/GenBank/DDBJ databases">
        <authorList>
            <person name="Lanie J.A."/>
            <person name="Ng W.-L."/>
            <person name="Kazmierczak K.M."/>
            <person name="Andrzejewski T.M."/>
            <person name="Davidsen T.M."/>
            <person name="Wayne K.J."/>
            <person name="Tettelin H."/>
            <person name="Glass J.I."/>
            <person name="Rusch D."/>
            <person name="Podicherti R."/>
            <person name="Tsui H.-C.T."/>
            <person name="Winkler M.E."/>
        </authorList>
    </citation>
    <scope>NUCLEOTIDE SEQUENCE</scope>
</reference>
<dbReference type="Pfam" id="PF03243">
    <property type="entry name" value="MerB"/>
    <property type="match status" value="1"/>
</dbReference>
<dbReference type="Gene3D" id="3.30.450.410">
    <property type="match status" value="1"/>
</dbReference>
<organism evidence="1">
    <name type="scientific">marine metagenome</name>
    <dbReference type="NCBI Taxonomy" id="408172"/>
    <lineage>
        <taxon>unclassified sequences</taxon>
        <taxon>metagenomes</taxon>
        <taxon>ecological metagenomes</taxon>
    </lineage>
</organism>
<evidence type="ECO:0008006" key="2">
    <source>
        <dbReference type="Google" id="ProtNLM"/>
    </source>
</evidence>
<dbReference type="AlphaFoldDB" id="A0A382NXT7"/>
<dbReference type="SUPFAM" id="SSF160387">
    <property type="entry name" value="NosL/MerB-like"/>
    <property type="match status" value="1"/>
</dbReference>
<accession>A0A382NXT7</accession>